<keyword evidence="3" id="KW-0804">Transcription</keyword>
<organism evidence="5 6">
    <name type="scientific">Pelagimonas phthalicica</name>
    <dbReference type="NCBI Taxonomy" id="1037362"/>
    <lineage>
        <taxon>Bacteria</taxon>
        <taxon>Pseudomonadati</taxon>
        <taxon>Pseudomonadota</taxon>
        <taxon>Alphaproteobacteria</taxon>
        <taxon>Rhodobacterales</taxon>
        <taxon>Roseobacteraceae</taxon>
        <taxon>Pelagimonas</taxon>
    </lineage>
</organism>
<gene>
    <name evidence="5" type="primary">slyA_1</name>
    <name evidence="5" type="ORF">TRP8649_00612</name>
</gene>
<dbReference type="Pfam" id="PF01047">
    <property type="entry name" value="MarR"/>
    <property type="match status" value="1"/>
</dbReference>
<dbReference type="GO" id="GO:0003700">
    <property type="term" value="F:DNA-binding transcription factor activity"/>
    <property type="evidence" value="ECO:0007669"/>
    <property type="project" value="InterPro"/>
</dbReference>
<dbReference type="SMART" id="SM00347">
    <property type="entry name" value="HTH_MARR"/>
    <property type="match status" value="1"/>
</dbReference>
<evidence type="ECO:0000313" key="5">
    <source>
        <dbReference type="EMBL" id="SMX26530.1"/>
    </source>
</evidence>
<accession>A0A238J746</accession>
<dbReference type="PRINTS" id="PR00598">
    <property type="entry name" value="HTHMARR"/>
</dbReference>
<keyword evidence="1" id="KW-0805">Transcription regulation</keyword>
<dbReference type="InterPro" id="IPR036388">
    <property type="entry name" value="WH-like_DNA-bd_sf"/>
</dbReference>
<dbReference type="InterPro" id="IPR036390">
    <property type="entry name" value="WH_DNA-bd_sf"/>
</dbReference>
<dbReference type="InterPro" id="IPR023187">
    <property type="entry name" value="Tscrpt_reg_MarR-type_CS"/>
</dbReference>
<evidence type="ECO:0000256" key="2">
    <source>
        <dbReference type="ARBA" id="ARBA00023125"/>
    </source>
</evidence>
<dbReference type="InterPro" id="IPR039422">
    <property type="entry name" value="MarR/SlyA-like"/>
</dbReference>
<dbReference type="Gene3D" id="1.10.10.10">
    <property type="entry name" value="Winged helix-like DNA-binding domain superfamily/Winged helix DNA-binding domain"/>
    <property type="match status" value="1"/>
</dbReference>
<proteinExistence type="predicted"/>
<dbReference type="GO" id="GO:0006950">
    <property type="term" value="P:response to stress"/>
    <property type="evidence" value="ECO:0007669"/>
    <property type="project" value="TreeGrafter"/>
</dbReference>
<name>A0A238J746_9RHOB</name>
<sequence>MMKHDSYPHYWVNHLSFLLRRSLVQRFEAEGLDVSAEEWAVLLILQSVPDLTATELSDRSMRDKTTITRTLDRLERKGLVLRLRDTKDRRSVRLSLSPMGQAVFEELARIAQGLIKQTLAGIAPEDVEQALTVMKRMAANLTEEQHGL</sequence>
<dbReference type="SUPFAM" id="SSF46785">
    <property type="entry name" value="Winged helix' DNA-binding domain"/>
    <property type="match status" value="1"/>
</dbReference>
<keyword evidence="6" id="KW-1185">Reference proteome</keyword>
<dbReference type="PROSITE" id="PS50995">
    <property type="entry name" value="HTH_MARR_2"/>
    <property type="match status" value="1"/>
</dbReference>
<protein>
    <submittedName>
        <fullName evidence="5">Transcriptional regulator SlyA</fullName>
    </submittedName>
</protein>
<dbReference type="GO" id="GO:0003677">
    <property type="term" value="F:DNA binding"/>
    <property type="evidence" value="ECO:0007669"/>
    <property type="project" value="UniProtKB-KW"/>
</dbReference>
<dbReference type="PANTHER" id="PTHR33164:SF64">
    <property type="entry name" value="TRANSCRIPTIONAL REGULATOR SLYA"/>
    <property type="match status" value="1"/>
</dbReference>
<keyword evidence="2" id="KW-0238">DNA-binding</keyword>
<dbReference type="AlphaFoldDB" id="A0A238J746"/>
<dbReference type="PROSITE" id="PS01117">
    <property type="entry name" value="HTH_MARR_1"/>
    <property type="match status" value="1"/>
</dbReference>
<dbReference type="OrthoDB" id="7861390at2"/>
<reference evidence="6" key="1">
    <citation type="submission" date="2017-05" db="EMBL/GenBank/DDBJ databases">
        <authorList>
            <person name="Rodrigo-Torres L."/>
            <person name="Arahal R. D."/>
            <person name="Lucena T."/>
        </authorList>
    </citation>
    <scope>NUCLEOTIDE SEQUENCE [LARGE SCALE GENOMIC DNA]</scope>
    <source>
        <strain evidence="6">CECT 8649</strain>
    </source>
</reference>
<evidence type="ECO:0000256" key="3">
    <source>
        <dbReference type="ARBA" id="ARBA00023163"/>
    </source>
</evidence>
<dbReference type="PANTHER" id="PTHR33164">
    <property type="entry name" value="TRANSCRIPTIONAL REGULATOR, MARR FAMILY"/>
    <property type="match status" value="1"/>
</dbReference>
<feature type="domain" description="HTH marR-type" evidence="4">
    <location>
        <begin position="1"/>
        <end position="139"/>
    </location>
</feature>
<evidence type="ECO:0000259" key="4">
    <source>
        <dbReference type="PROSITE" id="PS50995"/>
    </source>
</evidence>
<evidence type="ECO:0000256" key="1">
    <source>
        <dbReference type="ARBA" id="ARBA00023015"/>
    </source>
</evidence>
<dbReference type="Proteomes" id="UP000225972">
    <property type="component" value="Unassembled WGS sequence"/>
</dbReference>
<evidence type="ECO:0000313" key="6">
    <source>
        <dbReference type="Proteomes" id="UP000225972"/>
    </source>
</evidence>
<dbReference type="EMBL" id="FXXP01000001">
    <property type="protein sequence ID" value="SMX26530.1"/>
    <property type="molecule type" value="Genomic_DNA"/>
</dbReference>
<dbReference type="InterPro" id="IPR000835">
    <property type="entry name" value="HTH_MarR-typ"/>
</dbReference>